<dbReference type="InterPro" id="IPR057240">
    <property type="entry name" value="ParB_dimer_C"/>
</dbReference>
<dbReference type="SUPFAM" id="SSF109709">
    <property type="entry name" value="KorB DNA-binding domain-like"/>
    <property type="match status" value="1"/>
</dbReference>
<dbReference type="Pfam" id="PF02195">
    <property type="entry name" value="ParB_N"/>
    <property type="match status" value="1"/>
</dbReference>
<dbReference type="PANTHER" id="PTHR33375">
    <property type="entry name" value="CHROMOSOME-PARTITIONING PROTEIN PARB-RELATED"/>
    <property type="match status" value="1"/>
</dbReference>
<dbReference type="SMART" id="SM00470">
    <property type="entry name" value="ParB"/>
    <property type="match status" value="1"/>
</dbReference>
<name>A0A0S2TIM6_9GAMM</name>
<evidence type="ECO:0000256" key="3">
    <source>
        <dbReference type="ARBA" id="ARBA00022829"/>
    </source>
</evidence>
<protein>
    <recommendedName>
        <fullName evidence="2">Probable chromosome-partitioning protein ParB</fullName>
    </recommendedName>
</protein>
<evidence type="ECO:0000256" key="4">
    <source>
        <dbReference type="ARBA" id="ARBA00023125"/>
    </source>
</evidence>
<reference evidence="8" key="1">
    <citation type="submission" date="2015-10" db="EMBL/GenBank/DDBJ databases">
        <title>Description of Candidatus Tenderia electrophaga gen. nov, sp. nov., an Uncultivated Electroautotroph from a Biocathode Enrichment.</title>
        <authorList>
            <person name="Eddie B.J."/>
            <person name="Malanoski A.P."/>
            <person name="Wang Z."/>
            <person name="Hall R.J."/>
            <person name="Oh S.D."/>
            <person name="Heiner C."/>
            <person name="Lin B."/>
            <person name="Strycharz-Glaven S.M."/>
        </authorList>
    </citation>
    <scope>NUCLEOTIDE SEQUENCE [LARGE SCALE GENOMIC DNA]</scope>
    <source>
        <strain evidence="8">NRL1</strain>
        <plasmid evidence="8">unnamed</plasmid>
    </source>
</reference>
<comment type="similarity">
    <text evidence="1">Belongs to the ParB family.</text>
</comment>
<evidence type="ECO:0000256" key="6">
    <source>
        <dbReference type="SAM" id="MobiDB-lite"/>
    </source>
</evidence>
<dbReference type="Pfam" id="PF17762">
    <property type="entry name" value="HTH_ParB"/>
    <property type="match status" value="1"/>
</dbReference>
<gene>
    <name evidence="8" type="ORF">Tel_16960</name>
</gene>
<proteinExistence type="inferred from homology"/>
<feature type="domain" description="ParB-like N-terminal" evidence="7">
    <location>
        <begin position="6"/>
        <end position="99"/>
    </location>
</feature>
<dbReference type="NCBIfam" id="TIGR00180">
    <property type="entry name" value="parB_part"/>
    <property type="match status" value="1"/>
</dbReference>
<dbReference type="InterPro" id="IPR041468">
    <property type="entry name" value="HTH_ParB/Spo0J"/>
</dbReference>
<evidence type="ECO:0000256" key="5">
    <source>
        <dbReference type="ARBA" id="ARBA00025472"/>
    </source>
</evidence>
<dbReference type="KEGG" id="tee:Tel_16960"/>
<dbReference type="GO" id="GO:0003677">
    <property type="term" value="F:DNA binding"/>
    <property type="evidence" value="ECO:0007669"/>
    <property type="project" value="UniProtKB-KW"/>
</dbReference>
<organism evidence="8 9">
    <name type="scientific">Candidatus Tenderia electrophaga</name>
    <dbReference type="NCBI Taxonomy" id="1748243"/>
    <lineage>
        <taxon>Bacteria</taxon>
        <taxon>Pseudomonadati</taxon>
        <taxon>Pseudomonadota</taxon>
        <taxon>Gammaproteobacteria</taxon>
        <taxon>Candidatus Tenderiales</taxon>
        <taxon>Candidatus Tenderiaceae</taxon>
        <taxon>Candidatus Tenderia</taxon>
    </lineage>
</organism>
<geneLocation type="plasmid" evidence="8 9">
    <name>unnamed</name>
</geneLocation>
<comment type="function">
    <text evidence="5">Involved in chromosome partition. Localize to both poles of the predivisional cell following completion of DNA replication. Binds to the DNA origin of replication.</text>
</comment>
<sequence length="278" mass="30931">MGVQFKQLDIDLIGYSPLRPKRAPATPSPELVRSLVQHGVTDVVTVRPSPQDSTRYELVKGEAVWIAAQRAAIYTLPCAIRDDLSDTQAADLIGADYRLSNEPDPITEAECYQALMNREKVSKAEIARRFGKTRTVVSKLLGLLQLAPWVKGEIRAGRLDYTHARILANDRLSHMEQRQLAEKCIKQRVTSRQLETMVSATIEGLPPEEGPASSSSSSPPRTQKNKDREIVRLEERLGELIGCPVELDHHDGAGELRIRYANLDVLGGVLERLGYESE</sequence>
<dbReference type="PANTHER" id="PTHR33375:SF1">
    <property type="entry name" value="CHROMOSOME-PARTITIONING PROTEIN PARB-RELATED"/>
    <property type="match status" value="1"/>
</dbReference>
<dbReference type="GO" id="GO:0005694">
    <property type="term" value="C:chromosome"/>
    <property type="evidence" value="ECO:0007669"/>
    <property type="project" value="TreeGrafter"/>
</dbReference>
<dbReference type="GO" id="GO:0007059">
    <property type="term" value="P:chromosome segregation"/>
    <property type="evidence" value="ECO:0007669"/>
    <property type="project" value="UniProtKB-KW"/>
</dbReference>
<dbReference type="Gene3D" id="1.10.10.2830">
    <property type="match status" value="1"/>
</dbReference>
<feature type="compositionally biased region" description="Low complexity" evidence="6">
    <location>
        <begin position="210"/>
        <end position="220"/>
    </location>
</feature>
<keyword evidence="9" id="KW-1185">Reference proteome</keyword>
<keyword evidence="8" id="KW-0614">Plasmid</keyword>
<dbReference type="Pfam" id="PF23552">
    <property type="entry name" value="ParB_C"/>
    <property type="match status" value="1"/>
</dbReference>
<keyword evidence="3" id="KW-0159">Chromosome partition</keyword>
<dbReference type="Proteomes" id="UP000055136">
    <property type="component" value="Plasmid unnamed"/>
</dbReference>
<evidence type="ECO:0000259" key="7">
    <source>
        <dbReference type="SMART" id="SM00470"/>
    </source>
</evidence>
<dbReference type="InterPro" id="IPR050336">
    <property type="entry name" value="Chromosome_partition/occlusion"/>
</dbReference>
<keyword evidence="4" id="KW-0238">DNA-binding</keyword>
<evidence type="ECO:0000256" key="1">
    <source>
        <dbReference type="ARBA" id="ARBA00006295"/>
    </source>
</evidence>
<dbReference type="InterPro" id="IPR036086">
    <property type="entry name" value="ParB/Sulfiredoxin_sf"/>
</dbReference>
<accession>A0A0S2TIM6</accession>
<dbReference type="InterPro" id="IPR003115">
    <property type="entry name" value="ParB_N"/>
</dbReference>
<dbReference type="AlphaFoldDB" id="A0A0S2TIM6"/>
<dbReference type="SUPFAM" id="SSF110849">
    <property type="entry name" value="ParB/Sulfiredoxin"/>
    <property type="match status" value="1"/>
</dbReference>
<evidence type="ECO:0000256" key="2">
    <source>
        <dbReference type="ARBA" id="ARBA00022372"/>
    </source>
</evidence>
<dbReference type="InterPro" id="IPR004437">
    <property type="entry name" value="ParB/RepB/Spo0J"/>
</dbReference>
<evidence type="ECO:0000313" key="8">
    <source>
        <dbReference type="EMBL" id="ALP54945.1"/>
    </source>
</evidence>
<dbReference type="EMBL" id="CP013100">
    <property type="protein sequence ID" value="ALP54945.1"/>
    <property type="molecule type" value="Genomic_DNA"/>
</dbReference>
<evidence type="ECO:0000313" key="9">
    <source>
        <dbReference type="Proteomes" id="UP000055136"/>
    </source>
</evidence>
<feature type="region of interest" description="Disordered" evidence="6">
    <location>
        <begin position="202"/>
        <end position="228"/>
    </location>
</feature>
<dbReference type="Gene3D" id="3.90.1530.10">
    <property type="entry name" value="Conserved hypothetical protein from pyrococcus furiosus pfu- 392566-001, ParB domain"/>
    <property type="match status" value="1"/>
</dbReference>